<dbReference type="SUPFAM" id="SSF51735">
    <property type="entry name" value="NAD(P)-binding Rossmann-fold domains"/>
    <property type="match status" value="1"/>
</dbReference>
<dbReference type="NCBIfam" id="NF009827">
    <property type="entry name" value="PRK13303.1-2"/>
    <property type="match status" value="1"/>
</dbReference>
<evidence type="ECO:0000256" key="5">
    <source>
        <dbReference type="ARBA" id="ARBA00023027"/>
    </source>
</evidence>
<feature type="domain" description="Aspartate/homoserine dehydrogenase NAD-binding" evidence="8">
    <location>
        <begin position="10"/>
        <end position="120"/>
    </location>
</feature>
<dbReference type="PANTHER" id="PTHR31873">
    <property type="entry name" value="L-ASPARTATE DEHYDROGENASE-RELATED"/>
    <property type="match status" value="1"/>
</dbReference>
<dbReference type="GO" id="GO:0051287">
    <property type="term" value="F:NAD binding"/>
    <property type="evidence" value="ECO:0007669"/>
    <property type="project" value="UniProtKB-UniRule"/>
</dbReference>
<dbReference type="GO" id="GO:0009435">
    <property type="term" value="P:NAD+ biosynthetic process"/>
    <property type="evidence" value="ECO:0007669"/>
    <property type="project" value="UniProtKB-UniRule"/>
</dbReference>
<dbReference type="NCBIfam" id="NF009829">
    <property type="entry name" value="PRK13303.1-4"/>
    <property type="match status" value="1"/>
</dbReference>
<dbReference type="PANTHER" id="PTHR31873:SF6">
    <property type="entry name" value="ASPARTATE DEHYDROGENASE DOMAIN-CONTAINING PROTEIN"/>
    <property type="match status" value="1"/>
</dbReference>
<sequence length="266" mass="28196">MKSFSLGMIGFGAIGRSLVDRLNKDTDGLDLTITALVRHAPESQGLSNLTFVTDVEALLRSKPELVVECASQEALAQHGPAVLTAGVDLVAASIGALSQPGFEQRLESAARKGAARLFLPAGAVAGIDGLTAAKLAGLTQVTYVSRKPPNAWKGTHAETLCDLDSLKDETLLFEGTAREGSRLFPKNANVAATVALAGLGLDDTRIKVIADPKVDRNCHEVEAEGAFGTLALRLANFPSPDNPKTSFLTILSLERTVRNRWSRIVI</sequence>
<evidence type="ECO:0000256" key="1">
    <source>
        <dbReference type="ARBA" id="ARBA00008331"/>
    </source>
</evidence>
<dbReference type="PIRSF" id="PIRSF005227">
    <property type="entry name" value="Asp_dh_NAD_syn"/>
    <property type="match status" value="1"/>
</dbReference>
<dbReference type="Pfam" id="PF01958">
    <property type="entry name" value="Asp_DH_C"/>
    <property type="match status" value="1"/>
</dbReference>
<dbReference type="EC" id="1.4.1.21" evidence="6"/>
<reference evidence="9 10" key="1">
    <citation type="submission" date="2020-08" db="EMBL/GenBank/DDBJ databases">
        <title>Genomic Encyclopedia of Type Strains, Phase III (KMG-III): the genomes of soil and plant-associated and newly described type strains.</title>
        <authorList>
            <person name="Whitman W."/>
        </authorList>
    </citation>
    <scope>NUCLEOTIDE SEQUENCE [LARGE SCALE GENOMIC DNA]</scope>
    <source>
        <strain evidence="9 10">CECT 8803</strain>
    </source>
</reference>
<dbReference type="GO" id="GO:0050661">
    <property type="term" value="F:NADP binding"/>
    <property type="evidence" value="ECO:0007669"/>
    <property type="project" value="UniProtKB-UniRule"/>
</dbReference>
<evidence type="ECO:0000256" key="3">
    <source>
        <dbReference type="ARBA" id="ARBA00022857"/>
    </source>
</evidence>
<evidence type="ECO:0000259" key="8">
    <source>
        <dbReference type="Pfam" id="PF03447"/>
    </source>
</evidence>
<dbReference type="RefSeq" id="WP_221205658.1">
    <property type="nucleotide sequence ID" value="NZ_JACHXA010000001.1"/>
</dbReference>
<dbReference type="InterPro" id="IPR002811">
    <property type="entry name" value="Asp_DH"/>
</dbReference>
<protein>
    <recommendedName>
        <fullName evidence="6">L-aspartate dehydrogenase</fullName>
        <ecNumber evidence="6">1.4.1.21</ecNumber>
    </recommendedName>
</protein>
<keyword evidence="5 6" id="KW-0520">NAD</keyword>
<feature type="domain" description="Aspartate dehydrogenase" evidence="7">
    <location>
        <begin position="167"/>
        <end position="253"/>
    </location>
</feature>
<dbReference type="HAMAP" id="MF_01265">
    <property type="entry name" value="NadX"/>
    <property type="match status" value="1"/>
</dbReference>
<feature type="binding site" evidence="6">
    <location>
        <position position="189"/>
    </location>
    <ligand>
        <name>NAD(+)</name>
        <dbReference type="ChEBI" id="CHEBI:57540"/>
    </ligand>
</feature>
<comment type="similarity">
    <text evidence="1 6">Belongs to the L-aspartate dehydrogenase family.</text>
</comment>
<organism evidence="9 10">
    <name type="scientific">Limibacillus halophilus</name>
    <dbReference type="NCBI Taxonomy" id="1579333"/>
    <lineage>
        <taxon>Bacteria</taxon>
        <taxon>Pseudomonadati</taxon>
        <taxon>Pseudomonadota</taxon>
        <taxon>Alphaproteobacteria</taxon>
        <taxon>Rhodospirillales</taxon>
        <taxon>Rhodovibrionaceae</taxon>
        <taxon>Limibacillus</taxon>
    </lineage>
</organism>
<dbReference type="EMBL" id="JACHXA010000001">
    <property type="protein sequence ID" value="MBB3063829.1"/>
    <property type="molecule type" value="Genomic_DNA"/>
</dbReference>
<comment type="function">
    <text evidence="6">Specifically catalyzes the NAD or NADP-dependent dehydrogenation of L-aspartate to iminoaspartate.</text>
</comment>
<accession>A0A839SPH7</accession>
<gene>
    <name evidence="6" type="primary">nadX</name>
    <name evidence="9" type="ORF">FHR98_000094</name>
</gene>
<evidence type="ECO:0000313" key="9">
    <source>
        <dbReference type="EMBL" id="MBB3063829.1"/>
    </source>
</evidence>
<dbReference type="Gene3D" id="3.40.50.720">
    <property type="entry name" value="NAD(P)-binding Rossmann-like Domain"/>
    <property type="match status" value="1"/>
</dbReference>
<evidence type="ECO:0000259" key="7">
    <source>
        <dbReference type="Pfam" id="PF01958"/>
    </source>
</evidence>
<dbReference type="AlphaFoldDB" id="A0A839SPH7"/>
<comment type="catalytic activity">
    <reaction evidence="6">
        <text>L-aspartate + NAD(+) + H2O = oxaloacetate + NH4(+) + NADH + H(+)</text>
        <dbReference type="Rhea" id="RHEA:11788"/>
        <dbReference type="ChEBI" id="CHEBI:15377"/>
        <dbReference type="ChEBI" id="CHEBI:15378"/>
        <dbReference type="ChEBI" id="CHEBI:16452"/>
        <dbReference type="ChEBI" id="CHEBI:28938"/>
        <dbReference type="ChEBI" id="CHEBI:29991"/>
        <dbReference type="ChEBI" id="CHEBI:57540"/>
        <dbReference type="ChEBI" id="CHEBI:57945"/>
        <dbReference type="EC" id="1.4.1.21"/>
    </reaction>
</comment>
<dbReference type="UniPathway" id="UPA00253">
    <property type="reaction ID" value="UER00456"/>
</dbReference>
<comment type="caution">
    <text evidence="9">The sequence shown here is derived from an EMBL/GenBank/DDBJ whole genome shotgun (WGS) entry which is preliminary data.</text>
</comment>
<feature type="binding site" evidence="6">
    <location>
        <position position="123"/>
    </location>
    <ligand>
        <name>NAD(+)</name>
        <dbReference type="ChEBI" id="CHEBI:57540"/>
    </ligand>
</feature>
<dbReference type="Gene3D" id="3.30.360.10">
    <property type="entry name" value="Dihydrodipicolinate Reductase, domain 2"/>
    <property type="match status" value="1"/>
</dbReference>
<evidence type="ECO:0000256" key="2">
    <source>
        <dbReference type="ARBA" id="ARBA00022642"/>
    </source>
</evidence>
<evidence type="ECO:0000256" key="4">
    <source>
        <dbReference type="ARBA" id="ARBA00023002"/>
    </source>
</evidence>
<keyword evidence="2 6" id="KW-0662">Pyridine nucleotide biosynthesis</keyword>
<comment type="miscellaneous">
    <text evidence="6">The iminoaspartate product is unstable in aqueous solution and can decompose to oxaloacetate and ammonia.</text>
</comment>
<dbReference type="GO" id="GO:0033735">
    <property type="term" value="F:aspartate dehydrogenase [NAD(P)+] activity"/>
    <property type="evidence" value="ECO:0007669"/>
    <property type="project" value="UniProtKB-EC"/>
</dbReference>
<comment type="catalytic activity">
    <reaction evidence="6">
        <text>L-aspartate + NADP(+) + H2O = oxaloacetate + NH4(+) + NADPH + H(+)</text>
        <dbReference type="Rhea" id="RHEA:11784"/>
        <dbReference type="ChEBI" id="CHEBI:15377"/>
        <dbReference type="ChEBI" id="CHEBI:15378"/>
        <dbReference type="ChEBI" id="CHEBI:16452"/>
        <dbReference type="ChEBI" id="CHEBI:28938"/>
        <dbReference type="ChEBI" id="CHEBI:29991"/>
        <dbReference type="ChEBI" id="CHEBI:57783"/>
        <dbReference type="ChEBI" id="CHEBI:58349"/>
        <dbReference type="EC" id="1.4.1.21"/>
    </reaction>
</comment>
<dbReference type="InterPro" id="IPR036291">
    <property type="entry name" value="NAD(P)-bd_dom_sf"/>
</dbReference>
<keyword evidence="4 6" id="KW-0560">Oxidoreductase</keyword>
<keyword evidence="3 6" id="KW-0521">NADP</keyword>
<evidence type="ECO:0000313" key="10">
    <source>
        <dbReference type="Proteomes" id="UP000581135"/>
    </source>
</evidence>
<dbReference type="InterPro" id="IPR011182">
    <property type="entry name" value="L-Asp_DH"/>
</dbReference>
<dbReference type="SUPFAM" id="SSF55347">
    <property type="entry name" value="Glyceraldehyde-3-phosphate dehydrogenase-like, C-terminal domain"/>
    <property type="match status" value="1"/>
</dbReference>
<name>A0A839SPH7_9PROT</name>
<dbReference type="GO" id="GO:0016639">
    <property type="term" value="F:oxidoreductase activity, acting on the CH-NH2 group of donors, NAD or NADP as acceptor"/>
    <property type="evidence" value="ECO:0007669"/>
    <property type="project" value="UniProtKB-UniRule"/>
</dbReference>
<comment type="pathway">
    <text evidence="6">Cofactor biosynthesis; NAD(+) biosynthesis; iminoaspartate from L-aspartate (dehydrogenase route): step 1/1.</text>
</comment>
<dbReference type="InterPro" id="IPR020626">
    <property type="entry name" value="Asp_DH_prok"/>
</dbReference>
<keyword evidence="10" id="KW-1185">Reference proteome</keyword>
<dbReference type="Pfam" id="PF03447">
    <property type="entry name" value="NAD_binding_3"/>
    <property type="match status" value="1"/>
</dbReference>
<dbReference type="InterPro" id="IPR005106">
    <property type="entry name" value="Asp/hSer_DH_NAD-bd"/>
</dbReference>
<proteinExistence type="inferred from homology"/>
<dbReference type="Proteomes" id="UP000581135">
    <property type="component" value="Unassembled WGS sequence"/>
</dbReference>
<evidence type="ECO:0000256" key="6">
    <source>
        <dbReference type="HAMAP-Rule" id="MF_01265"/>
    </source>
</evidence>
<dbReference type="NCBIfam" id="NF009828">
    <property type="entry name" value="PRK13303.1-3"/>
    <property type="match status" value="1"/>
</dbReference>
<feature type="active site" evidence="6">
    <location>
        <position position="219"/>
    </location>
</feature>